<sequence length="356" mass="39079">MPNQVAIQEQARAMAREELGKDREFRKRSRQEQFQLYKHRVGELSQQISRQQQLAEAMAAGDLIDDSRHLNRRIDQQGAIAGRTLRQVDFPQFVKDLLKGVFDANLEVTKEQMDSYADLVDRITQPASKFISTVDDATAYAFLSETQPNRFQILGSSNFGGDLLGSGGNLGSLDGSSTNDASSQITLGDASGNAVDTSSEDIQGEILQAKLQLVRQHQQLLEEMLLMGVTRLVVDNGKVKATLDFQITAQEQIRKADTAQQNRQAIRGRTIGMGGFLGMIGGGYGSSKRNTKISVSTAQVQSAAATASSTKVHGEVEINFKTDYFALDNFRDILMNRDNPGSVQPKTDQTQNGNQS</sequence>
<reference evidence="2" key="1">
    <citation type="submission" date="2019-11" db="EMBL/GenBank/DDBJ databases">
        <title>Genomic insights into an expanded diversity of filamentous marine cyanobacteria reveals the extraordinary biosynthetic potential of Moorea and Okeania.</title>
        <authorList>
            <person name="Ferreira Leao T."/>
            <person name="Wang M."/>
            <person name="Moss N."/>
            <person name="Da Silva R."/>
            <person name="Sanders J."/>
            <person name="Nurk S."/>
            <person name="Gurevich A."/>
            <person name="Humphrey G."/>
            <person name="Reher R."/>
            <person name="Zhu Q."/>
            <person name="Belda-Ferre P."/>
            <person name="Glukhov E."/>
            <person name="Rex R."/>
            <person name="Dorrestein P.C."/>
            <person name="Knight R."/>
            <person name="Pevzner P."/>
            <person name="Gerwick W.H."/>
            <person name="Gerwick L."/>
        </authorList>
    </citation>
    <scope>NUCLEOTIDE SEQUENCE</scope>
    <source>
        <strain evidence="2">SIO1C4</strain>
    </source>
</reference>
<dbReference type="EMBL" id="JAAHFQ010000495">
    <property type="protein sequence ID" value="NER30149.1"/>
    <property type="molecule type" value="Genomic_DNA"/>
</dbReference>
<feature type="region of interest" description="Disordered" evidence="1">
    <location>
        <begin position="174"/>
        <end position="196"/>
    </location>
</feature>
<protein>
    <submittedName>
        <fullName evidence="2">Uncharacterized protein</fullName>
    </submittedName>
</protein>
<name>A0A6B3NAM1_9CYAN</name>
<dbReference type="AlphaFoldDB" id="A0A6B3NAM1"/>
<evidence type="ECO:0000313" key="2">
    <source>
        <dbReference type="EMBL" id="NER30149.1"/>
    </source>
</evidence>
<comment type="caution">
    <text evidence="2">The sequence shown here is derived from an EMBL/GenBank/DDBJ whole genome shotgun (WGS) entry which is preliminary data.</text>
</comment>
<accession>A0A6B3NAM1</accession>
<proteinExistence type="predicted"/>
<evidence type="ECO:0000256" key="1">
    <source>
        <dbReference type="SAM" id="MobiDB-lite"/>
    </source>
</evidence>
<organism evidence="2">
    <name type="scientific">Symploca sp. SIO1C4</name>
    <dbReference type="NCBI Taxonomy" id="2607765"/>
    <lineage>
        <taxon>Bacteria</taxon>
        <taxon>Bacillati</taxon>
        <taxon>Cyanobacteriota</taxon>
        <taxon>Cyanophyceae</taxon>
        <taxon>Coleofasciculales</taxon>
        <taxon>Coleofasciculaceae</taxon>
        <taxon>Symploca</taxon>
    </lineage>
</organism>
<feature type="compositionally biased region" description="Polar residues" evidence="1">
    <location>
        <begin position="339"/>
        <end position="356"/>
    </location>
</feature>
<feature type="region of interest" description="Disordered" evidence="1">
    <location>
        <begin position="336"/>
        <end position="356"/>
    </location>
</feature>
<gene>
    <name evidence="2" type="ORF">F6J89_21640</name>
</gene>